<dbReference type="Proteomes" id="UP000284842">
    <property type="component" value="Unassembled WGS sequence"/>
</dbReference>
<proteinExistence type="predicted"/>
<organism evidence="1 2">
    <name type="scientific">Panaeolus cyanescens</name>
    <dbReference type="NCBI Taxonomy" id="181874"/>
    <lineage>
        <taxon>Eukaryota</taxon>
        <taxon>Fungi</taxon>
        <taxon>Dikarya</taxon>
        <taxon>Basidiomycota</taxon>
        <taxon>Agaricomycotina</taxon>
        <taxon>Agaricomycetes</taxon>
        <taxon>Agaricomycetidae</taxon>
        <taxon>Agaricales</taxon>
        <taxon>Agaricineae</taxon>
        <taxon>Galeropsidaceae</taxon>
        <taxon>Panaeolus</taxon>
    </lineage>
</organism>
<evidence type="ECO:0000313" key="2">
    <source>
        <dbReference type="Proteomes" id="UP000284842"/>
    </source>
</evidence>
<comment type="caution">
    <text evidence="1">The sequence shown here is derived from an EMBL/GenBank/DDBJ whole genome shotgun (WGS) entry which is preliminary data.</text>
</comment>
<evidence type="ECO:0000313" key="1">
    <source>
        <dbReference type="EMBL" id="PPR01339.1"/>
    </source>
</evidence>
<protein>
    <submittedName>
        <fullName evidence="1">Uncharacterized protein</fullName>
    </submittedName>
</protein>
<accession>A0A409YE89</accession>
<gene>
    <name evidence="1" type="ORF">CVT24_006341</name>
</gene>
<dbReference type="Gene3D" id="3.40.390.10">
    <property type="entry name" value="Collagenase (Catalytic Domain)"/>
    <property type="match status" value="1"/>
</dbReference>
<dbReference type="EMBL" id="NHTK01001255">
    <property type="protein sequence ID" value="PPR01339.1"/>
    <property type="molecule type" value="Genomic_DNA"/>
</dbReference>
<dbReference type="GO" id="GO:0008237">
    <property type="term" value="F:metallopeptidase activity"/>
    <property type="evidence" value="ECO:0007669"/>
    <property type="project" value="InterPro"/>
</dbReference>
<name>A0A409YE89_9AGAR</name>
<dbReference type="InParanoid" id="A0A409YE89"/>
<sequence length="240" mass="27616">MLWNAHWAVQTDLKNAEQKRYHEEAKATINTVFGASPDYKIIHQWTTSLLAKATIKIAQDNIPNNDADTKDTMAVTDPQDHRIYIFELYHRDKVRGQSMTDVARARILLHELMHSVSYAYDWWTMDADGNVNFVVAEKVNKHLAARAKAKQQRNVPLTEDEKRDVITTPLINGYWHSTYQALKEAASHKMHMNADTWAVFGYYSLYRKLPTPAGADPSCFVWSRPESFKSNVEALSRSPY</sequence>
<dbReference type="AlphaFoldDB" id="A0A409YE89"/>
<reference evidence="1 2" key="1">
    <citation type="journal article" date="2018" name="Evol. Lett.">
        <title>Horizontal gene cluster transfer increased hallucinogenic mushroom diversity.</title>
        <authorList>
            <person name="Reynolds H.T."/>
            <person name="Vijayakumar V."/>
            <person name="Gluck-Thaler E."/>
            <person name="Korotkin H.B."/>
            <person name="Matheny P.B."/>
            <person name="Slot J.C."/>
        </authorList>
    </citation>
    <scope>NUCLEOTIDE SEQUENCE [LARGE SCALE GENOMIC DNA]</scope>
    <source>
        <strain evidence="1 2">2629</strain>
    </source>
</reference>
<dbReference type="InterPro" id="IPR024079">
    <property type="entry name" value="MetalloPept_cat_dom_sf"/>
</dbReference>
<keyword evidence="2" id="KW-1185">Reference proteome</keyword>